<feature type="compositionally biased region" description="Pro residues" evidence="7">
    <location>
        <begin position="210"/>
        <end position="219"/>
    </location>
</feature>
<sequence>MRFPLLRPRWIGLHLTAVLAVTVCFVCGYWQFVRAQEPTRETITTPVQDLSEATSLGTVLEPGAYMPQDEANRAVTATGRYDTDAQLLAPALSPEDERGYYVIVPLVTDDGTALAVNRGWVPEDEAQDVGSLSPLPEGTVTATGWLRPPQKGEEEEAYVPVSSPEEEISRIAPSLLVNEWPYQLYEGYLVLGEQDPAAPEAGAAQTQPRNIPPPQPPPDTVWNWRNLSYAAQWGVFGVAVIVFWAALVRRELTEGGTGGKDGSHGTGTGSPDSGTDSPSGEPAASQRSVG</sequence>
<evidence type="ECO:0000256" key="2">
    <source>
        <dbReference type="ARBA" id="ARBA00007165"/>
    </source>
</evidence>
<dbReference type="PANTHER" id="PTHR23427:SF2">
    <property type="entry name" value="SURFEIT LOCUS PROTEIN 1"/>
    <property type="match status" value="1"/>
</dbReference>
<dbReference type="Proteomes" id="UP000317422">
    <property type="component" value="Unassembled WGS sequence"/>
</dbReference>
<gene>
    <name evidence="8" type="ORF">FHX37_4140</name>
</gene>
<name>A0A543NAG3_9ACTN</name>
<feature type="compositionally biased region" description="Gly residues" evidence="7">
    <location>
        <begin position="255"/>
        <end position="268"/>
    </location>
</feature>
<proteinExistence type="inferred from homology"/>
<comment type="subcellular location">
    <subcellularLocation>
        <location evidence="6">Cell membrane</location>
        <topology evidence="6">Multi-pass membrane protein</topology>
    </subcellularLocation>
    <subcellularLocation>
        <location evidence="1">Membrane</location>
    </subcellularLocation>
</comment>
<dbReference type="PROSITE" id="PS50895">
    <property type="entry name" value="SURF1"/>
    <property type="match status" value="1"/>
</dbReference>
<keyword evidence="3 6" id="KW-0812">Transmembrane</keyword>
<feature type="compositionally biased region" description="Low complexity" evidence="7">
    <location>
        <begin position="269"/>
        <end position="282"/>
    </location>
</feature>
<dbReference type="PANTHER" id="PTHR23427">
    <property type="entry name" value="SURFEIT LOCUS PROTEIN"/>
    <property type="match status" value="1"/>
</dbReference>
<evidence type="ECO:0000256" key="6">
    <source>
        <dbReference type="RuleBase" id="RU363076"/>
    </source>
</evidence>
<dbReference type="EMBL" id="VFQC01000002">
    <property type="protein sequence ID" value="TQN28776.1"/>
    <property type="molecule type" value="Genomic_DNA"/>
</dbReference>
<evidence type="ECO:0000256" key="7">
    <source>
        <dbReference type="SAM" id="MobiDB-lite"/>
    </source>
</evidence>
<dbReference type="CDD" id="cd06662">
    <property type="entry name" value="SURF1"/>
    <property type="match status" value="1"/>
</dbReference>
<protein>
    <recommendedName>
        <fullName evidence="6">SURF1-like protein</fullName>
    </recommendedName>
</protein>
<dbReference type="GO" id="GO:0005886">
    <property type="term" value="C:plasma membrane"/>
    <property type="evidence" value="ECO:0007669"/>
    <property type="project" value="UniProtKB-SubCell"/>
</dbReference>
<feature type="transmembrane region" description="Helical" evidence="6">
    <location>
        <begin position="227"/>
        <end position="247"/>
    </location>
</feature>
<comment type="caution">
    <text evidence="8">The sequence shown here is derived from an EMBL/GenBank/DDBJ whole genome shotgun (WGS) entry which is preliminary data.</text>
</comment>
<feature type="region of interest" description="Disordered" evidence="7">
    <location>
        <begin position="198"/>
        <end position="219"/>
    </location>
</feature>
<keyword evidence="6" id="KW-1003">Cell membrane</keyword>
<dbReference type="InterPro" id="IPR002994">
    <property type="entry name" value="Surf1/Shy1"/>
</dbReference>
<feature type="region of interest" description="Disordered" evidence="7">
    <location>
        <begin position="125"/>
        <end position="144"/>
    </location>
</feature>
<keyword evidence="4 6" id="KW-1133">Transmembrane helix</keyword>
<organism evidence="8 9">
    <name type="scientific">Haloactinospora alba</name>
    <dbReference type="NCBI Taxonomy" id="405555"/>
    <lineage>
        <taxon>Bacteria</taxon>
        <taxon>Bacillati</taxon>
        <taxon>Actinomycetota</taxon>
        <taxon>Actinomycetes</taxon>
        <taxon>Streptosporangiales</taxon>
        <taxon>Nocardiopsidaceae</taxon>
        <taxon>Haloactinospora</taxon>
    </lineage>
</organism>
<evidence type="ECO:0000313" key="8">
    <source>
        <dbReference type="EMBL" id="TQN28776.1"/>
    </source>
</evidence>
<accession>A0A543NAG3</accession>
<dbReference type="AlphaFoldDB" id="A0A543NAG3"/>
<reference evidence="8 9" key="1">
    <citation type="submission" date="2019-06" db="EMBL/GenBank/DDBJ databases">
        <title>Sequencing the genomes of 1000 actinobacteria strains.</title>
        <authorList>
            <person name="Klenk H.-P."/>
        </authorList>
    </citation>
    <scope>NUCLEOTIDE SEQUENCE [LARGE SCALE GENOMIC DNA]</scope>
    <source>
        <strain evidence="8 9">DSM 45015</strain>
    </source>
</reference>
<comment type="similarity">
    <text evidence="2 6">Belongs to the SURF1 family.</text>
</comment>
<evidence type="ECO:0000313" key="9">
    <source>
        <dbReference type="Proteomes" id="UP000317422"/>
    </source>
</evidence>
<evidence type="ECO:0000256" key="5">
    <source>
        <dbReference type="ARBA" id="ARBA00023136"/>
    </source>
</evidence>
<dbReference type="Pfam" id="PF02104">
    <property type="entry name" value="SURF1"/>
    <property type="match status" value="1"/>
</dbReference>
<evidence type="ECO:0000256" key="4">
    <source>
        <dbReference type="ARBA" id="ARBA00022989"/>
    </source>
</evidence>
<keyword evidence="9" id="KW-1185">Reference proteome</keyword>
<dbReference type="InterPro" id="IPR045214">
    <property type="entry name" value="Surf1/Surf4"/>
</dbReference>
<evidence type="ECO:0000256" key="1">
    <source>
        <dbReference type="ARBA" id="ARBA00004370"/>
    </source>
</evidence>
<keyword evidence="5 6" id="KW-0472">Membrane</keyword>
<feature type="transmembrane region" description="Helical" evidence="6">
    <location>
        <begin position="12"/>
        <end position="32"/>
    </location>
</feature>
<feature type="region of interest" description="Disordered" evidence="7">
    <location>
        <begin position="255"/>
        <end position="290"/>
    </location>
</feature>
<evidence type="ECO:0000256" key="3">
    <source>
        <dbReference type="ARBA" id="ARBA00022692"/>
    </source>
</evidence>
<dbReference type="OrthoDB" id="9807214at2"/>